<name>A0ABT0N5V3_9GAMM</name>
<evidence type="ECO:0000313" key="3">
    <source>
        <dbReference type="Proteomes" id="UP001202831"/>
    </source>
</evidence>
<evidence type="ECO:0000256" key="1">
    <source>
        <dbReference type="SAM" id="SignalP"/>
    </source>
</evidence>
<proteinExistence type="predicted"/>
<organism evidence="2 3">
    <name type="scientific">Shewanella corallii</name>
    <dbReference type="NCBI Taxonomy" id="560080"/>
    <lineage>
        <taxon>Bacteria</taxon>
        <taxon>Pseudomonadati</taxon>
        <taxon>Pseudomonadota</taxon>
        <taxon>Gammaproteobacteria</taxon>
        <taxon>Alteromonadales</taxon>
        <taxon>Shewanellaceae</taxon>
        <taxon>Shewanella</taxon>
    </lineage>
</organism>
<dbReference type="EMBL" id="JAKIKT010000002">
    <property type="protein sequence ID" value="MCL2913755.1"/>
    <property type="molecule type" value="Genomic_DNA"/>
</dbReference>
<evidence type="ECO:0008006" key="4">
    <source>
        <dbReference type="Google" id="ProtNLM"/>
    </source>
</evidence>
<gene>
    <name evidence="2" type="ORF">L2725_08115</name>
</gene>
<comment type="caution">
    <text evidence="2">The sequence shown here is derived from an EMBL/GenBank/DDBJ whole genome shotgun (WGS) entry which is preliminary data.</text>
</comment>
<keyword evidence="1" id="KW-0732">Signal</keyword>
<dbReference type="RefSeq" id="WP_249248468.1">
    <property type="nucleotide sequence ID" value="NZ_JAKIKT010000002.1"/>
</dbReference>
<feature type="signal peptide" evidence="1">
    <location>
        <begin position="1"/>
        <end position="25"/>
    </location>
</feature>
<reference evidence="2 3" key="1">
    <citation type="submission" date="2022-01" db="EMBL/GenBank/DDBJ databases">
        <title>Whole genome-based taxonomy of the Shewanellaceae.</title>
        <authorList>
            <person name="Martin-Rodriguez A.J."/>
        </authorList>
    </citation>
    <scope>NUCLEOTIDE SEQUENCE [LARGE SCALE GENOMIC DNA]</scope>
    <source>
        <strain evidence="2 3">DSM 21332</strain>
    </source>
</reference>
<keyword evidence="3" id="KW-1185">Reference proteome</keyword>
<evidence type="ECO:0000313" key="2">
    <source>
        <dbReference type="EMBL" id="MCL2913755.1"/>
    </source>
</evidence>
<sequence length="212" mass="22846">MNRMLKTKIAALTLSGLLISGSALADDKTLTESFDYQGEVLHLDVGVGQVELIASDSDQIEIQVELEGAETGFLFFGDKRDVSDIELDVQLNEGKRLSLSLSDSEDVKEEWRILLPASVEVNLEMGVGRVETRGMDNSLEIDLGVGEVEVNHSHQYDDVELTSGVGDVSFSMNGKKAEVERAMVSASYSASLNGQGNLHVDVGVGEVDVNGK</sequence>
<accession>A0ABT0N5V3</accession>
<dbReference type="Proteomes" id="UP001202831">
    <property type="component" value="Unassembled WGS sequence"/>
</dbReference>
<protein>
    <recommendedName>
        <fullName evidence="4">Adhesin domain-containing protein</fullName>
    </recommendedName>
</protein>
<feature type="chain" id="PRO_5046820259" description="Adhesin domain-containing protein" evidence="1">
    <location>
        <begin position="26"/>
        <end position="212"/>
    </location>
</feature>